<feature type="transmembrane region" description="Helical" evidence="1">
    <location>
        <begin position="189"/>
        <end position="208"/>
    </location>
</feature>
<accession>A0A1H3E189</accession>
<dbReference type="STRING" id="985054.SAMN05444358_11011"/>
<organism evidence="3 4">
    <name type="scientific">Ruegeria halocynthiae</name>
    <dbReference type="NCBI Taxonomy" id="985054"/>
    <lineage>
        <taxon>Bacteria</taxon>
        <taxon>Pseudomonadati</taxon>
        <taxon>Pseudomonadota</taxon>
        <taxon>Alphaproteobacteria</taxon>
        <taxon>Rhodobacterales</taxon>
        <taxon>Roseobacteraceae</taxon>
        <taxon>Ruegeria</taxon>
    </lineage>
</organism>
<dbReference type="NCBIfam" id="TIGR03370">
    <property type="entry name" value="VPLPA-CTERM"/>
    <property type="match status" value="1"/>
</dbReference>
<gene>
    <name evidence="3" type="ORF">SAMN05444358_11011</name>
</gene>
<name>A0A1H3E189_9RHOB</name>
<evidence type="ECO:0000256" key="1">
    <source>
        <dbReference type="SAM" id="Phobius"/>
    </source>
</evidence>
<dbReference type="EMBL" id="FNNP01000010">
    <property type="protein sequence ID" value="SDX72441.1"/>
    <property type="molecule type" value="Genomic_DNA"/>
</dbReference>
<sequence>MKKFLAILSVAVVASTGAQAVTVNMAEHSGSVDVAVDGKTATFDKGGISGTIEAFSTNPYPDANPTITSNYYGLGVRNGPDDVAYYPGDGTYDAGDYGSLGGEIDGRNQDDWLTFTFKTAVRLISLTLGNFDGTDPWNDNAYISVDGGPETRISTWFHSFGDVAATSFTVRARDYDDEFLAYSFTVAPIPLPASALLLLGGLAGFGLMRRKQTR</sequence>
<dbReference type="Proteomes" id="UP000183400">
    <property type="component" value="Unassembled WGS sequence"/>
</dbReference>
<feature type="chain" id="PRO_5010219973" evidence="2">
    <location>
        <begin position="21"/>
        <end position="214"/>
    </location>
</feature>
<dbReference type="AlphaFoldDB" id="A0A1H3E189"/>
<proteinExistence type="predicted"/>
<feature type="signal peptide" evidence="2">
    <location>
        <begin position="1"/>
        <end position="20"/>
    </location>
</feature>
<keyword evidence="1" id="KW-0472">Membrane</keyword>
<protein>
    <submittedName>
        <fullName evidence="3">VPLPA-CTERM protein sorting domain-containing protein</fullName>
    </submittedName>
</protein>
<keyword evidence="2" id="KW-0732">Signal</keyword>
<dbReference type="RefSeq" id="WP_074738563.1">
    <property type="nucleotide sequence ID" value="NZ_FNNP01000010.1"/>
</dbReference>
<evidence type="ECO:0000256" key="2">
    <source>
        <dbReference type="SAM" id="SignalP"/>
    </source>
</evidence>
<keyword evidence="4" id="KW-1185">Reference proteome</keyword>
<evidence type="ECO:0000313" key="3">
    <source>
        <dbReference type="EMBL" id="SDX72441.1"/>
    </source>
</evidence>
<keyword evidence="1" id="KW-1133">Transmembrane helix</keyword>
<reference evidence="4" key="1">
    <citation type="submission" date="2016-10" db="EMBL/GenBank/DDBJ databases">
        <authorList>
            <person name="Varghese N."/>
            <person name="Submissions S."/>
        </authorList>
    </citation>
    <scope>NUCLEOTIDE SEQUENCE [LARGE SCALE GENOMIC DNA]</scope>
    <source>
        <strain evidence="4">DSM 27839</strain>
    </source>
</reference>
<evidence type="ECO:0000313" key="4">
    <source>
        <dbReference type="Proteomes" id="UP000183400"/>
    </source>
</evidence>
<dbReference type="OrthoDB" id="7708354at2"/>
<dbReference type="InterPro" id="IPR022472">
    <property type="entry name" value="VPLPA-CTERM"/>
</dbReference>
<keyword evidence="1" id="KW-0812">Transmembrane</keyword>